<dbReference type="InterPro" id="IPR003660">
    <property type="entry name" value="HAMP_dom"/>
</dbReference>
<dbReference type="SUPFAM" id="SSF49265">
    <property type="entry name" value="Fibronectin type III"/>
    <property type="match status" value="1"/>
</dbReference>
<feature type="transmembrane region" description="Helical" evidence="2">
    <location>
        <begin position="752"/>
        <end position="772"/>
    </location>
</feature>
<gene>
    <name evidence="4" type="ORF">PQJ61_02280</name>
</gene>
<dbReference type="GO" id="GO:0016020">
    <property type="term" value="C:membrane"/>
    <property type="evidence" value="ECO:0007669"/>
    <property type="project" value="InterPro"/>
</dbReference>
<dbReference type="PANTHER" id="PTHR43156:SF2">
    <property type="entry name" value="STAGE II SPORULATION PROTEIN E"/>
    <property type="match status" value="1"/>
</dbReference>
<dbReference type="Pfam" id="PF00672">
    <property type="entry name" value="HAMP"/>
    <property type="match status" value="1"/>
</dbReference>
<dbReference type="Pfam" id="PF07228">
    <property type="entry name" value="SpoIIE"/>
    <property type="match status" value="1"/>
</dbReference>
<sequence>MIFKPAHRLSVLPPAVLAAVLMFFFFCIPASAQNFYWEAETPLVDSGAGFSQSAAGGNLIASIWQDEVRSDDDGGEFYLSAVTSFDGAQWQSNERFLGPFEYTGNASYFFTFTIDNDGFITLAVSNNDNTVGIYRSTDAGKSFREIYRSTPFPVRISPRLSQRDDGGLILFVTQESVQDDFGSLGIYYSVSDDGSSWTEYELLAPEPELKGNFLPSHTSYNGREFVVFQAFNVGATSTFQLYLKYSSDGGRSWSDPRHLTGFEDSDNDMWDGDPYIFDNQRPFLLGTPSGVSMVWERGIAGGNPQIYYSRIGYSGNITTTPEQVSSGAAECRSPRLTYYKGNDYIIWFDNRVGDYHNIIASKDGLFWSDDDLNYITDGSSIFGNLLVSSGDLFVLWENEFAGRKRLMLLAPDKTVTAPVLRGADFADGRASRRDSYTIRWNSPTDSSGIAGYSYLLTRDSEEIPEKKLQMLDRNRSITVDLDGDGSWYFQVIAQDYAGNWSDVASIEMVRDTTPPGIVSFEEPPLDENGTMLSNTSSISWLPPDDDDVAGYSYSLQYVGWWTWAGDPELINYNTPASRIMTEETSYRFQNIDNGLWVLNVRAVDHVGNTGELGSYLFRLNKYIPVTYITSIDSERDALGAVTLEITGRGFSVGGVIEQIILDRDGAEPYDYVYNIEDELYDVGSDRFIKGPVIENIDTGNYRIGLIHPTRGLYFTNSAIGIESSGTVKLGDFSAVPTPEMSVIPQRRLTLPFRYILLGILMLFLICLFIFTIRRTSRLVVEARTLQKQAKALIEGGPVTLEERKKRVAEMAKIRMGLRLKFTLLITILVMLIVAMVSIPMAFITSENQRSILASGLEERAEVMLESIASGARTFLPSENIIELNTLPAQMSALGEDAVYVTITSKGIEGAGNYDPGIYDYVWATNDETISDAAGSAGSYRMSDPVSEIANELSILVNEQAAARVDVIVDDIQRLNEQVEPLVEQYIRTSDPEAGEAIDQIQDELRTLDTELNARLYEIGDRVASYPVYNSEELSAEITDYTFYKPIVFRSQNDSSYFRGIVRLGISTEGILQSISDSTDALFRLIIMIAAAALVLGLVGALLLAAMMISPINKLVRGVEVIRDTEDKEDLSSHEIKINTRDELSVLAETVNQMTHGLVKAAVANKDLTVGKEVQKMFIPLEKDFTGNKISTGKEENDDIAFFGYYEGAKGVSGDYFDFRKIDEVHYAAIKCDVAGKGVPASLIMVEVATIFLSFFKNRKVVKTKSGKPLPPNIVELTYSINDMLEERGFKGRFAAFTIVIVNSETGEIYLCNAGDKLLHVFDASQQKMIIKELPESPASGVFASDMVRMGTGFVQVKDKLNPGDSLLLFTDGLEEAQRKFRDEDFNIIKCNWKGLERGAEHDTHPVGNDNEEFGVPRIQTLINTLMAKERYALYKYHNPLGEEYLYFDFTETEGSIEEVVMAAVSVERVFRLYPDPTAGPDDRVEIDKAIVAFLKTHFESYNDYFSHPLEGKPEDPFIAFSHLRQDEQYDDLTILGINKK</sequence>
<dbReference type="Gene3D" id="2.120.10.10">
    <property type="match status" value="1"/>
</dbReference>
<dbReference type="Proteomes" id="UP001221217">
    <property type="component" value="Unassembled WGS sequence"/>
</dbReference>
<feature type="domain" description="HAMP" evidence="3">
    <location>
        <begin position="1105"/>
        <end position="1162"/>
    </location>
</feature>
<feature type="transmembrane region" description="Helical" evidence="2">
    <location>
        <begin position="821"/>
        <end position="842"/>
    </location>
</feature>
<dbReference type="GO" id="GO:0007165">
    <property type="term" value="P:signal transduction"/>
    <property type="evidence" value="ECO:0007669"/>
    <property type="project" value="InterPro"/>
</dbReference>
<dbReference type="Gene3D" id="2.60.40.10">
    <property type="entry name" value="Immunoglobulins"/>
    <property type="match status" value="1"/>
</dbReference>
<dbReference type="EMBL" id="JAQQAL010000008">
    <property type="protein sequence ID" value="MDC7225572.1"/>
    <property type="molecule type" value="Genomic_DNA"/>
</dbReference>
<evidence type="ECO:0000256" key="1">
    <source>
        <dbReference type="ARBA" id="ARBA00022801"/>
    </source>
</evidence>
<dbReference type="InterPro" id="IPR013783">
    <property type="entry name" value="Ig-like_fold"/>
</dbReference>
<proteinExistence type="predicted"/>
<keyword evidence="2" id="KW-0812">Transmembrane</keyword>
<dbReference type="InterPro" id="IPR036116">
    <property type="entry name" value="FN3_sf"/>
</dbReference>
<evidence type="ECO:0000313" key="5">
    <source>
        <dbReference type="Proteomes" id="UP001221217"/>
    </source>
</evidence>
<dbReference type="InterPro" id="IPR036278">
    <property type="entry name" value="Sialidase_sf"/>
</dbReference>
<evidence type="ECO:0000313" key="4">
    <source>
        <dbReference type="EMBL" id="MDC7225572.1"/>
    </source>
</evidence>
<keyword evidence="2" id="KW-0472">Membrane</keyword>
<evidence type="ECO:0000259" key="3">
    <source>
        <dbReference type="PROSITE" id="PS50885"/>
    </source>
</evidence>
<comment type="caution">
    <text evidence="4">The sequence shown here is derived from an EMBL/GenBank/DDBJ whole genome shotgun (WGS) entry which is preliminary data.</text>
</comment>
<protein>
    <submittedName>
        <fullName evidence="4">SpoIIE family protein phosphatase</fullName>
    </submittedName>
</protein>
<dbReference type="PROSITE" id="PS50885">
    <property type="entry name" value="HAMP"/>
    <property type="match status" value="1"/>
</dbReference>
<dbReference type="SMART" id="SM00331">
    <property type="entry name" value="PP2C_SIG"/>
    <property type="match status" value="1"/>
</dbReference>
<dbReference type="InterPro" id="IPR036457">
    <property type="entry name" value="PPM-type-like_dom_sf"/>
</dbReference>
<dbReference type="CDD" id="cd15482">
    <property type="entry name" value="Sialidase_non-viral"/>
    <property type="match status" value="1"/>
</dbReference>
<dbReference type="GO" id="GO:0016791">
    <property type="term" value="F:phosphatase activity"/>
    <property type="evidence" value="ECO:0007669"/>
    <property type="project" value="TreeGrafter"/>
</dbReference>
<dbReference type="SUPFAM" id="SSF50939">
    <property type="entry name" value="Sialidases"/>
    <property type="match status" value="1"/>
</dbReference>
<feature type="transmembrane region" description="Helical" evidence="2">
    <location>
        <begin position="1080"/>
        <end position="1106"/>
    </location>
</feature>
<organism evidence="4 5">
    <name type="scientific">Candidatus Thalassospirochaeta sargassi</name>
    <dbReference type="NCBI Taxonomy" id="3119039"/>
    <lineage>
        <taxon>Bacteria</taxon>
        <taxon>Pseudomonadati</taxon>
        <taxon>Spirochaetota</taxon>
        <taxon>Spirochaetia</taxon>
        <taxon>Spirochaetales</taxon>
        <taxon>Spirochaetaceae</taxon>
        <taxon>Candidatus Thalassospirochaeta</taxon>
    </lineage>
</organism>
<dbReference type="InterPro" id="IPR052016">
    <property type="entry name" value="Bact_Sigma-Reg"/>
</dbReference>
<dbReference type="Gene3D" id="3.60.40.10">
    <property type="entry name" value="PPM-type phosphatase domain"/>
    <property type="match status" value="1"/>
</dbReference>
<dbReference type="InterPro" id="IPR001932">
    <property type="entry name" value="PPM-type_phosphatase-like_dom"/>
</dbReference>
<keyword evidence="1" id="KW-0378">Hydrolase</keyword>
<dbReference type="PANTHER" id="PTHR43156">
    <property type="entry name" value="STAGE II SPORULATION PROTEIN E-RELATED"/>
    <property type="match status" value="1"/>
</dbReference>
<evidence type="ECO:0000256" key="2">
    <source>
        <dbReference type="SAM" id="Phobius"/>
    </source>
</evidence>
<dbReference type="CDD" id="cd06225">
    <property type="entry name" value="HAMP"/>
    <property type="match status" value="1"/>
</dbReference>
<reference evidence="4 5" key="1">
    <citation type="submission" date="2022-12" db="EMBL/GenBank/DDBJ databases">
        <title>Metagenome assembled genome from gulf of manar.</title>
        <authorList>
            <person name="Kohli P."/>
            <person name="Pk S."/>
            <person name="Venkata Ramana C."/>
            <person name="Sasikala C."/>
        </authorList>
    </citation>
    <scope>NUCLEOTIDE SEQUENCE [LARGE SCALE GENOMIC DNA]</scope>
    <source>
        <strain evidence="4">JB008</strain>
    </source>
</reference>
<accession>A0AAJ1MIJ4</accession>
<keyword evidence="2" id="KW-1133">Transmembrane helix</keyword>
<dbReference type="Gene3D" id="6.10.340.10">
    <property type="match status" value="1"/>
</dbReference>
<name>A0AAJ1MIJ4_9SPIO</name>